<gene>
    <name evidence="1" type="ORF">SAMN04487948_11117</name>
</gene>
<dbReference type="AlphaFoldDB" id="A0A1H8UHB7"/>
<name>A0A1H8UHB7_9EURY</name>
<accession>A0A1H8UHB7</accession>
<dbReference type="EMBL" id="FODV01000011">
    <property type="protein sequence ID" value="SEP02417.1"/>
    <property type="molecule type" value="Genomic_DNA"/>
</dbReference>
<sequence length="56" mass="6493">MMQSSEQDVGECFPHIIRIPLDVRQQRVDVHQRLCLQAGWVGHVVAFECIDEKQCI</sequence>
<proteinExistence type="predicted"/>
<protein>
    <submittedName>
        <fullName evidence="1">Uncharacterized protein</fullName>
    </submittedName>
</protein>
<evidence type="ECO:0000313" key="2">
    <source>
        <dbReference type="Proteomes" id="UP000199126"/>
    </source>
</evidence>
<evidence type="ECO:0000313" key="1">
    <source>
        <dbReference type="EMBL" id="SEP02417.1"/>
    </source>
</evidence>
<keyword evidence="2" id="KW-1185">Reference proteome</keyword>
<reference evidence="2" key="1">
    <citation type="submission" date="2016-10" db="EMBL/GenBank/DDBJ databases">
        <authorList>
            <person name="Varghese N."/>
            <person name="Submissions S."/>
        </authorList>
    </citation>
    <scope>NUCLEOTIDE SEQUENCE [LARGE SCALE GENOMIC DNA]</scope>
    <source>
        <strain evidence="2">CGMCC 1.10121</strain>
    </source>
</reference>
<organism evidence="1 2">
    <name type="scientific">Halogranum amylolyticum</name>
    <dbReference type="NCBI Taxonomy" id="660520"/>
    <lineage>
        <taxon>Archaea</taxon>
        <taxon>Methanobacteriati</taxon>
        <taxon>Methanobacteriota</taxon>
        <taxon>Stenosarchaea group</taxon>
        <taxon>Halobacteria</taxon>
        <taxon>Halobacteriales</taxon>
        <taxon>Haloferacaceae</taxon>
    </lineage>
</organism>
<dbReference type="Proteomes" id="UP000199126">
    <property type="component" value="Unassembled WGS sequence"/>
</dbReference>